<accession>A0A1R1EU06</accession>
<feature type="domain" description="Nitroreductase" evidence="4">
    <location>
        <begin position="7"/>
        <end position="89"/>
    </location>
</feature>
<dbReference type="AlphaFoldDB" id="A0A1R1EU06"/>
<dbReference type="InterPro" id="IPR000415">
    <property type="entry name" value="Nitroreductase-like"/>
</dbReference>
<evidence type="ECO:0000256" key="2">
    <source>
        <dbReference type="ARBA" id="ARBA00023002"/>
    </source>
</evidence>
<keyword evidence="2" id="KW-0560">Oxidoreductase</keyword>
<evidence type="ECO:0000256" key="3">
    <source>
        <dbReference type="SAM" id="MobiDB-lite"/>
    </source>
</evidence>
<dbReference type="EMBL" id="MRTP01000002">
    <property type="protein sequence ID" value="OMF55239.1"/>
    <property type="molecule type" value="Genomic_DNA"/>
</dbReference>
<dbReference type="PANTHER" id="PTHR43673">
    <property type="entry name" value="NAD(P)H NITROREDUCTASE YDGI-RELATED"/>
    <property type="match status" value="1"/>
</dbReference>
<evidence type="ECO:0000313" key="5">
    <source>
        <dbReference type="EMBL" id="OMF55239.1"/>
    </source>
</evidence>
<dbReference type="PANTHER" id="PTHR43673:SF10">
    <property type="entry name" value="NADH DEHYDROGENASE_NAD(P)H NITROREDUCTASE XCC3605-RELATED"/>
    <property type="match status" value="1"/>
</dbReference>
<protein>
    <submittedName>
        <fullName evidence="5">Nitroreductase</fullName>
    </submittedName>
</protein>
<dbReference type="STRING" id="297318.BK138_11060"/>
<dbReference type="RefSeq" id="WP_076169633.1">
    <property type="nucleotide sequence ID" value="NZ_MRTP01000002.1"/>
</dbReference>
<evidence type="ECO:0000259" key="4">
    <source>
        <dbReference type="Pfam" id="PF00881"/>
    </source>
</evidence>
<dbReference type="SUPFAM" id="SSF55469">
    <property type="entry name" value="FMN-dependent nitroreductase-like"/>
    <property type="match status" value="1"/>
</dbReference>
<dbReference type="InterPro" id="IPR029479">
    <property type="entry name" value="Nitroreductase"/>
</dbReference>
<dbReference type="Gene3D" id="3.40.109.10">
    <property type="entry name" value="NADH Oxidase"/>
    <property type="match status" value="1"/>
</dbReference>
<evidence type="ECO:0000256" key="1">
    <source>
        <dbReference type="ARBA" id="ARBA00007118"/>
    </source>
</evidence>
<proteinExistence type="inferred from homology"/>
<feature type="region of interest" description="Disordered" evidence="3">
    <location>
        <begin position="150"/>
        <end position="173"/>
    </location>
</feature>
<organism evidence="5 6">
    <name type="scientific">Paenibacillus rhizosphaerae</name>
    <dbReference type="NCBI Taxonomy" id="297318"/>
    <lineage>
        <taxon>Bacteria</taxon>
        <taxon>Bacillati</taxon>
        <taxon>Bacillota</taxon>
        <taxon>Bacilli</taxon>
        <taxon>Bacillales</taxon>
        <taxon>Paenibacillaceae</taxon>
        <taxon>Paenibacillus</taxon>
    </lineage>
</organism>
<comment type="similarity">
    <text evidence="1">Belongs to the nitroreductase family.</text>
</comment>
<name>A0A1R1EU06_9BACL</name>
<reference evidence="5 6" key="1">
    <citation type="submission" date="2016-11" db="EMBL/GenBank/DDBJ databases">
        <title>Paenibacillus species isolates.</title>
        <authorList>
            <person name="Beno S.M."/>
        </authorList>
    </citation>
    <scope>NUCLEOTIDE SEQUENCE [LARGE SCALE GENOMIC DNA]</scope>
    <source>
        <strain evidence="5 6">FSL R5-0378</strain>
    </source>
</reference>
<dbReference type="GO" id="GO:0016491">
    <property type="term" value="F:oxidoreductase activity"/>
    <property type="evidence" value="ECO:0007669"/>
    <property type="project" value="UniProtKB-KW"/>
</dbReference>
<evidence type="ECO:0000313" key="6">
    <source>
        <dbReference type="Proteomes" id="UP000187172"/>
    </source>
</evidence>
<feature type="compositionally biased region" description="Basic and acidic residues" evidence="3">
    <location>
        <begin position="161"/>
        <end position="173"/>
    </location>
</feature>
<dbReference type="Pfam" id="PF00881">
    <property type="entry name" value="Nitroreductase"/>
    <property type="match status" value="1"/>
</dbReference>
<comment type="caution">
    <text evidence="5">The sequence shown here is derived from an EMBL/GenBank/DDBJ whole genome shotgun (WGS) entry which is preliminary data.</text>
</comment>
<sequence length="173" mass="18735">MDVLETIKARRSARSFTDQRLEPHIVEAIKEAILHSPSASNAQESHFVIIQDEVRIRHIKRFAQGLSGVPAAVVVLCSNHQEALARGGADSADTLRFINLGVAASVIMLTAQSLGASSCPVRSFHAPSISAITGLPEEVKPELLISLGYADKPPRPKTSKPPKEMISFERYGN</sequence>
<keyword evidence="6" id="KW-1185">Reference proteome</keyword>
<gene>
    <name evidence="5" type="ORF">BK138_11060</name>
</gene>
<dbReference type="Proteomes" id="UP000187172">
    <property type="component" value="Unassembled WGS sequence"/>
</dbReference>